<keyword evidence="2" id="KW-0472">Membrane</keyword>
<keyword evidence="2" id="KW-1133">Transmembrane helix</keyword>
<gene>
    <name evidence="3" type="ORF">I2488_13580</name>
</gene>
<dbReference type="EMBL" id="JADQDC010000009">
    <property type="protein sequence ID" value="MBF9152038.1"/>
    <property type="molecule type" value="Genomic_DNA"/>
</dbReference>
<evidence type="ECO:0000256" key="2">
    <source>
        <dbReference type="SAM" id="Phobius"/>
    </source>
</evidence>
<keyword evidence="2" id="KW-0812">Transmembrane</keyword>
<protein>
    <submittedName>
        <fullName evidence="3">Uncharacterized protein</fullName>
    </submittedName>
</protein>
<comment type="caution">
    <text evidence="3">The sequence shown here is derived from an EMBL/GenBank/DDBJ whole genome shotgun (WGS) entry which is preliminary data.</text>
</comment>
<name>A0ABS0HIR7_9SPHN</name>
<organism evidence="3 4">
    <name type="scientific">Novosphingobium jiangmenense</name>
    <dbReference type="NCBI Taxonomy" id="2791981"/>
    <lineage>
        <taxon>Bacteria</taxon>
        <taxon>Pseudomonadati</taxon>
        <taxon>Pseudomonadota</taxon>
        <taxon>Alphaproteobacteria</taxon>
        <taxon>Sphingomonadales</taxon>
        <taxon>Sphingomonadaceae</taxon>
        <taxon>Novosphingobium</taxon>
    </lineage>
</organism>
<evidence type="ECO:0000256" key="1">
    <source>
        <dbReference type="SAM" id="MobiDB-lite"/>
    </source>
</evidence>
<sequence>MTPEKPRSAKRLIDWIWTVRDEVPVPEGMGADEALARIAPVFERPGYQVQAGTEGLSYANPSPAAQDTLSVFEKGALRIEDAPTGKVLRYRLTSRIMLFCFLLPFVFIGFGQLTLAVADYQKAKAEAKEKAEGTKKDEKKDEPVLTLHPIDKFLGAPAPEKPKDGEGKSRKRKPSATAAYVFSAFFAILFVIGRSLEPWLVRRMFRRRLAGEV</sequence>
<feature type="transmembrane region" description="Helical" evidence="2">
    <location>
        <begin position="177"/>
        <end position="196"/>
    </location>
</feature>
<accession>A0ABS0HIR7</accession>
<feature type="transmembrane region" description="Helical" evidence="2">
    <location>
        <begin position="96"/>
        <end position="118"/>
    </location>
</feature>
<keyword evidence="4" id="KW-1185">Reference proteome</keyword>
<proteinExistence type="predicted"/>
<feature type="region of interest" description="Disordered" evidence="1">
    <location>
        <begin position="153"/>
        <end position="172"/>
    </location>
</feature>
<evidence type="ECO:0000313" key="3">
    <source>
        <dbReference type="EMBL" id="MBF9152038.1"/>
    </source>
</evidence>
<dbReference type="Proteomes" id="UP000600799">
    <property type="component" value="Unassembled WGS sequence"/>
</dbReference>
<evidence type="ECO:0000313" key="4">
    <source>
        <dbReference type="Proteomes" id="UP000600799"/>
    </source>
</evidence>
<reference evidence="3 4" key="1">
    <citation type="submission" date="2020-11" db="EMBL/GenBank/DDBJ databases">
        <title>The genome sequence of Novosphingobium sp. 1Y9A.</title>
        <authorList>
            <person name="Liu Y."/>
        </authorList>
    </citation>
    <scope>NUCLEOTIDE SEQUENCE [LARGE SCALE GENOMIC DNA]</scope>
    <source>
        <strain evidence="3 4">1Y9A</strain>
    </source>
</reference>